<dbReference type="NCBIfam" id="TIGR01571">
    <property type="entry name" value="A_thal_Cys_rich"/>
    <property type="match status" value="1"/>
</dbReference>
<evidence type="ECO:0000313" key="2">
    <source>
        <dbReference type="EMBL" id="KAL1218555.1"/>
    </source>
</evidence>
<proteinExistence type="predicted"/>
<organism evidence="2 4">
    <name type="scientific">Cardamine amara subsp. amara</name>
    <dbReference type="NCBI Taxonomy" id="228776"/>
    <lineage>
        <taxon>Eukaryota</taxon>
        <taxon>Viridiplantae</taxon>
        <taxon>Streptophyta</taxon>
        <taxon>Embryophyta</taxon>
        <taxon>Tracheophyta</taxon>
        <taxon>Spermatophyta</taxon>
        <taxon>Magnoliopsida</taxon>
        <taxon>eudicotyledons</taxon>
        <taxon>Gunneridae</taxon>
        <taxon>Pentapetalae</taxon>
        <taxon>rosids</taxon>
        <taxon>malvids</taxon>
        <taxon>Brassicales</taxon>
        <taxon>Brassicaceae</taxon>
        <taxon>Cardamineae</taxon>
        <taxon>Cardamine</taxon>
    </lineage>
</organism>
<keyword evidence="4" id="KW-1185">Reference proteome</keyword>
<name>A0ABD1BMX3_CARAN</name>
<reference evidence="2 4" key="1">
    <citation type="submission" date="2024-04" db="EMBL/GenBank/DDBJ databases">
        <title>Genome assembly C_amara_ONT_v2.</title>
        <authorList>
            <person name="Yant L."/>
            <person name="Moore C."/>
            <person name="Slenker M."/>
        </authorList>
    </citation>
    <scope>NUCLEOTIDE SEQUENCE [LARGE SCALE GENOMIC DNA]</scope>
    <source>
        <tissue evidence="2">Leaf</tissue>
    </source>
</reference>
<dbReference type="PANTHER" id="PTHR15907">
    <property type="entry name" value="DUF614 FAMILY PROTEIN-RELATED"/>
    <property type="match status" value="1"/>
</dbReference>
<protein>
    <submittedName>
        <fullName evidence="2">Protein PLANT CADMIUM RESISTANCE 11</fullName>
    </submittedName>
</protein>
<comment type="caution">
    <text evidence="2">The sequence shown here is derived from an EMBL/GenBank/DDBJ whole genome shotgun (WGS) entry which is preliminary data.</text>
</comment>
<sequence length="163" mass="18303">MNPSSNDPPSQGRVKAKGWSTDLFECWADINSCCLTCWCPCVAFGRIAEIVDRGSTSCGVSGAMYMIIMMLTGFGGSSLYSCFYRTKLRAQYNLKERPCCDCCVHFCCEPCALCQEYRQLQHNRDFDLSIGWHGNMERWARVAASAYKATAPPMFQPPMSRLS</sequence>
<evidence type="ECO:0000313" key="4">
    <source>
        <dbReference type="Proteomes" id="UP001558713"/>
    </source>
</evidence>
<dbReference type="Proteomes" id="UP001558713">
    <property type="component" value="Unassembled WGS sequence"/>
</dbReference>
<keyword evidence="1" id="KW-0472">Membrane</keyword>
<keyword evidence="1" id="KW-1133">Transmembrane helix</keyword>
<keyword evidence="1" id="KW-0812">Transmembrane</keyword>
<dbReference type="Pfam" id="PF04749">
    <property type="entry name" value="PLAC8"/>
    <property type="match status" value="1"/>
</dbReference>
<dbReference type="EMBL" id="JBANAX010000211">
    <property type="protein sequence ID" value="KAL1218555.1"/>
    <property type="molecule type" value="Genomic_DNA"/>
</dbReference>
<dbReference type="EMBL" id="JBANAX010000114">
    <property type="protein sequence ID" value="KAL1221863.1"/>
    <property type="molecule type" value="Genomic_DNA"/>
</dbReference>
<dbReference type="AlphaFoldDB" id="A0ABD1BMX3"/>
<dbReference type="InterPro" id="IPR006461">
    <property type="entry name" value="PLAC_motif_containing"/>
</dbReference>
<accession>A0ABD1BMX3</accession>
<evidence type="ECO:0000313" key="3">
    <source>
        <dbReference type="EMBL" id="KAL1221863.1"/>
    </source>
</evidence>
<evidence type="ECO:0000256" key="1">
    <source>
        <dbReference type="SAM" id="Phobius"/>
    </source>
</evidence>
<gene>
    <name evidence="2" type="ORF">V5N11_001714</name>
    <name evidence="3" type="ORF">V5N11_032364</name>
</gene>
<feature type="transmembrane region" description="Helical" evidence="1">
    <location>
        <begin position="63"/>
        <end position="83"/>
    </location>
</feature>